<protein>
    <submittedName>
        <fullName evidence="6">Patatin</fullName>
    </submittedName>
</protein>
<evidence type="ECO:0000313" key="6">
    <source>
        <dbReference type="EMBL" id="ONH31054.1"/>
    </source>
</evidence>
<evidence type="ECO:0000313" key="7">
    <source>
        <dbReference type="Proteomes" id="UP000188929"/>
    </source>
</evidence>
<sequence>MSRALVLGGGGLAGIAWEIGLLAELTHGGSDLAAADTVIGTSAGSVVGALLRTEQSLDEQLAAHLEGAGAGAELTVKLDIDLLANMFGEAISGARDLPGALSRIGAMALATPTVTEAERRRVIEARLPRHEWPARRLVVTAIDAERGTLVTFDQDSGVPLVDAVAASCAVPGIWPPVSIDGRRYIDGGSGSATNATLAAGHDTVLVMAPATTLGRGPFLGIEDEVHDLEKSGSRVLVVTADDAARAAFGLNSLDPAVRPASARAGRRQGWSLSDAVRAFWTAGTTGTTGVAGT</sequence>
<organism evidence="6 7">
    <name type="scientific">Pseudofrankia asymbiotica</name>
    <dbReference type="NCBI Taxonomy" id="1834516"/>
    <lineage>
        <taxon>Bacteria</taxon>
        <taxon>Bacillati</taxon>
        <taxon>Actinomycetota</taxon>
        <taxon>Actinomycetes</taxon>
        <taxon>Frankiales</taxon>
        <taxon>Frankiaceae</taxon>
        <taxon>Pseudofrankia</taxon>
    </lineage>
</organism>
<evidence type="ECO:0000256" key="2">
    <source>
        <dbReference type="ARBA" id="ARBA00022963"/>
    </source>
</evidence>
<dbReference type="Proteomes" id="UP000188929">
    <property type="component" value="Unassembled WGS sequence"/>
</dbReference>
<keyword evidence="2 4" id="KW-0442">Lipid degradation</keyword>
<dbReference type="InterPro" id="IPR002641">
    <property type="entry name" value="PNPLA_dom"/>
</dbReference>
<feature type="short sequence motif" description="GXSXG" evidence="4">
    <location>
        <begin position="40"/>
        <end position="44"/>
    </location>
</feature>
<feature type="active site" description="Nucleophile" evidence="4">
    <location>
        <position position="42"/>
    </location>
</feature>
<accession>A0A1V2ID05</accession>
<keyword evidence="3 4" id="KW-0443">Lipid metabolism</keyword>
<dbReference type="AlphaFoldDB" id="A0A1V2ID05"/>
<dbReference type="InterPro" id="IPR016035">
    <property type="entry name" value="Acyl_Trfase/lysoPLipase"/>
</dbReference>
<dbReference type="Pfam" id="PF01734">
    <property type="entry name" value="Patatin"/>
    <property type="match status" value="1"/>
</dbReference>
<dbReference type="PANTHER" id="PTHR14226:SF57">
    <property type="entry name" value="BLR7027 PROTEIN"/>
    <property type="match status" value="1"/>
</dbReference>
<gene>
    <name evidence="6" type="ORF">BL253_11010</name>
</gene>
<feature type="short sequence motif" description="GXGXXG" evidence="4">
    <location>
        <begin position="9"/>
        <end position="14"/>
    </location>
</feature>
<evidence type="ECO:0000256" key="4">
    <source>
        <dbReference type="PROSITE-ProRule" id="PRU01161"/>
    </source>
</evidence>
<keyword evidence="1 4" id="KW-0378">Hydrolase</keyword>
<reference evidence="7" key="1">
    <citation type="submission" date="2016-10" db="EMBL/GenBank/DDBJ databases">
        <title>Frankia sp. NRRL B-16386 Genome sequencing.</title>
        <authorList>
            <person name="Ghodhbane-Gtari F."/>
            <person name="Swanson E."/>
            <person name="Gueddou A."/>
            <person name="Hezbri K."/>
            <person name="Ktari K."/>
            <person name="Nouioui I."/>
            <person name="Morris K."/>
            <person name="Simpson S."/>
            <person name="Abebe-Akele F."/>
            <person name="Thomas K."/>
            <person name="Gtari M."/>
            <person name="Tisa L.S."/>
        </authorList>
    </citation>
    <scope>NUCLEOTIDE SEQUENCE [LARGE SCALE GENOMIC DNA]</scope>
    <source>
        <strain evidence="7">NRRL B-16386</strain>
    </source>
</reference>
<dbReference type="SUPFAM" id="SSF52151">
    <property type="entry name" value="FabD/lysophospholipase-like"/>
    <property type="match status" value="1"/>
</dbReference>
<dbReference type="InterPro" id="IPR050301">
    <property type="entry name" value="NTE"/>
</dbReference>
<dbReference type="Gene3D" id="3.40.1090.10">
    <property type="entry name" value="Cytosolic phospholipase A2 catalytic domain"/>
    <property type="match status" value="2"/>
</dbReference>
<feature type="domain" description="PNPLA" evidence="5">
    <location>
        <begin position="5"/>
        <end position="200"/>
    </location>
</feature>
<evidence type="ECO:0000256" key="1">
    <source>
        <dbReference type="ARBA" id="ARBA00022801"/>
    </source>
</evidence>
<dbReference type="GO" id="GO:0016787">
    <property type="term" value="F:hydrolase activity"/>
    <property type="evidence" value="ECO:0007669"/>
    <property type="project" value="UniProtKB-UniRule"/>
</dbReference>
<dbReference type="STRING" id="1834516.BL253_11010"/>
<dbReference type="RefSeq" id="WP_076816128.1">
    <property type="nucleotide sequence ID" value="NZ_MOMC01000019.1"/>
</dbReference>
<dbReference type="PANTHER" id="PTHR14226">
    <property type="entry name" value="NEUROPATHY TARGET ESTERASE/SWISS CHEESE D.MELANOGASTER"/>
    <property type="match status" value="1"/>
</dbReference>
<dbReference type="PROSITE" id="PS51635">
    <property type="entry name" value="PNPLA"/>
    <property type="match status" value="1"/>
</dbReference>
<dbReference type="GO" id="GO:0016042">
    <property type="term" value="P:lipid catabolic process"/>
    <property type="evidence" value="ECO:0007669"/>
    <property type="project" value="UniProtKB-UniRule"/>
</dbReference>
<dbReference type="OrthoDB" id="2339873at2"/>
<proteinExistence type="predicted"/>
<name>A0A1V2ID05_9ACTN</name>
<evidence type="ECO:0000259" key="5">
    <source>
        <dbReference type="PROSITE" id="PS51635"/>
    </source>
</evidence>
<feature type="short sequence motif" description="DGA/G" evidence="4">
    <location>
        <begin position="186"/>
        <end position="188"/>
    </location>
</feature>
<dbReference type="EMBL" id="MOMC01000019">
    <property type="protein sequence ID" value="ONH31054.1"/>
    <property type="molecule type" value="Genomic_DNA"/>
</dbReference>
<feature type="active site" description="Proton acceptor" evidence="4">
    <location>
        <position position="186"/>
    </location>
</feature>
<evidence type="ECO:0000256" key="3">
    <source>
        <dbReference type="ARBA" id="ARBA00023098"/>
    </source>
</evidence>
<keyword evidence="7" id="KW-1185">Reference proteome</keyword>
<comment type="caution">
    <text evidence="6">The sequence shown here is derived from an EMBL/GenBank/DDBJ whole genome shotgun (WGS) entry which is preliminary data.</text>
</comment>